<name>A0A194UWD0_CYTMA</name>
<dbReference type="Proteomes" id="UP000078576">
    <property type="component" value="Unassembled WGS sequence"/>
</dbReference>
<keyword evidence="2" id="KW-1185">Reference proteome</keyword>
<accession>A0A194UWD0</accession>
<sequence>MASARFVVPAAVGVDKTDIFKQHNAPSARILVQESELEQEATFTEGRQANCSKGGAVEMSGVMRLDKI</sequence>
<evidence type="ECO:0000313" key="1">
    <source>
        <dbReference type="EMBL" id="KUI56027.1"/>
    </source>
</evidence>
<dbReference type="EMBL" id="KN714685">
    <property type="protein sequence ID" value="KUI56027.1"/>
    <property type="molecule type" value="Genomic_DNA"/>
</dbReference>
<organism evidence="1 2">
    <name type="scientific">Cytospora mali</name>
    <name type="common">Apple Valsa canker fungus</name>
    <name type="synonym">Valsa mali</name>
    <dbReference type="NCBI Taxonomy" id="578113"/>
    <lineage>
        <taxon>Eukaryota</taxon>
        <taxon>Fungi</taxon>
        <taxon>Dikarya</taxon>
        <taxon>Ascomycota</taxon>
        <taxon>Pezizomycotina</taxon>
        <taxon>Sordariomycetes</taxon>
        <taxon>Sordariomycetidae</taxon>
        <taxon>Diaporthales</taxon>
        <taxon>Cytosporaceae</taxon>
        <taxon>Cytospora</taxon>
    </lineage>
</organism>
<proteinExistence type="predicted"/>
<reference evidence="2" key="1">
    <citation type="submission" date="2014-12" db="EMBL/GenBank/DDBJ databases">
        <title>Genome Sequence of Valsa Canker Pathogens Uncovers a Specific Adaption of Colonization on Woody Bark.</title>
        <authorList>
            <person name="Yin Z."/>
            <person name="Liu H."/>
            <person name="Gao X."/>
            <person name="Li Z."/>
            <person name="Song N."/>
            <person name="Ke X."/>
            <person name="Dai Q."/>
            <person name="Wu Y."/>
            <person name="Sun Y."/>
            <person name="Xu J.-R."/>
            <person name="Kang Z.K."/>
            <person name="Wang L."/>
            <person name="Huang L."/>
        </authorList>
    </citation>
    <scope>NUCLEOTIDE SEQUENCE [LARGE SCALE GENOMIC DNA]</scope>
    <source>
        <strain evidence="2">SXYL134</strain>
    </source>
</reference>
<evidence type="ECO:0000313" key="2">
    <source>
        <dbReference type="Proteomes" id="UP000078576"/>
    </source>
</evidence>
<dbReference type="AlphaFoldDB" id="A0A194UWD0"/>
<protein>
    <submittedName>
        <fullName evidence="1">Uncharacterized protein</fullName>
    </submittedName>
</protein>
<gene>
    <name evidence="1" type="ORF">VP1G_10799</name>
</gene>